<dbReference type="AlphaFoldDB" id="A0A1Y2GWQ4"/>
<keyword evidence="2" id="KW-0812">Transmembrane</keyword>
<feature type="region of interest" description="Disordered" evidence="1">
    <location>
        <begin position="129"/>
        <end position="165"/>
    </location>
</feature>
<keyword evidence="4" id="KW-1185">Reference proteome</keyword>
<evidence type="ECO:0000313" key="4">
    <source>
        <dbReference type="Proteomes" id="UP000193648"/>
    </source>
</evidence>
<feature type="compositionally biased region" description="Polar residues" evidence="1">
    <location>
        <begin position="204"/>
        <end position="221"/>
    </location>
</feature>
<feature type="compositionally biased region" description="Low complexity" evidence="1">
    <location>
        <begin position="519"/>
        <end position="531"/>
    </location>
</feature>
<keyword evidence="2" id="KW-1133">Transmembrane helix</keyword>
<name>A0A1Y2GWQ4_9FUNG</name>
<dbReference type="OrthoDB" id="2449653at2759"/>
<feature type="region of interest" description="Disordered" evidence="1">
    <location>
        <begin position="482"/>
        <end position="637"/>
    </location>
</feature>
<dbReference type="Proteomes" id="UP000193648">
    <property type="component" value="Unassembled WGS sequence"/>
</dbReference>
<comment type="caution">
    <text evidence="3">The sequence shown here is derived from an EMBL/GenBank/DDBJ whole genome shotgun (WGS) entry which is preliminary data.</text>
</comment>
<evidence type="ECO:0000256" key="2">
    <source>
        <dbReference type="SAM" id="Phobius"/>
    </source>
</evidence>
<gene>
    <name evidence="3" type="ORF">BCR41DRAFT_204655</name>
</gene>
<dbReference type="RefSeq" id="XP_021884491.1">
    <property type="nucleotide sequence ID" value="XM_022019915.1"/>
</dbReference>
<accession>A0A1Y2GWQ4</accession>
<proteinExistence type="predicted"/>
<feature type="compositionally biased region" description="Basic and acidic residues" evidence="1">
    <location>
        <begin position="616"/>
        <end position="629"/>
    </location>
</feature>
<feature type="compositionally biased region" description="Low complexity" evidence="1">
    <location>
        <begin position="415"/>
        <end position="437"/>
    </location>
</feature>
<dbReference type="InParanoid" id="A0A1Y2GWQ4"/>
<feature type="compositionally biased region" description="Low complexity" evidence="1">
    <location>
        <begin position="488"/>
        <end position="499"/>
    </location>
</feature>
<organism evidence="3 4">
    <name type="scientific">Lobosporangium transversale</name>
    <dbReference type="NCBI Taxonomy" id="64571"/>
    <lineage>
        <taxon>Eukaryota</taxon>
        <taxon>Fungi</taxon>
        <taxon>Fungi incertae sedis</taxon>
        <taxon>Mucoromycota</taxon>
        <taxon>Mortierellomycotina</taxon>
        <taxon>Mortierellomycetes</taxon>
        <taxon>Mortierellales</taxon>
        <taxon>Mortierellaceae</taxon>
        <taxon>Lobosporangium</taxon>
    </lineage>
</organism>
<dbReference type="GeneID" id="33561759"/>
<feature type="region of interest" description="Disordered" evidence="1">
    <location>
        <begin position="283"/>
        <end position="314"/>
    </location>
</feature>
<dbReference type="EMBL" id="MCFF01000006">
    <property type="protein sequence ID" value="ORZ26728.1"/>
    <property type="molecule type" value="Genomic_DNA"/>
</dbReference>
<reference evidence="3 4" key="1">
    <citation type="submission" date="2016-07" db="EMBL/GenBank/DDBJ databases">
        <title>Pervasive Adenine N6-methylation of Active Genes in Fungi.</title>
        <authorList>
            <consortium name="DOE Joint Genome Institute"/>
            <person name="Mondo S.J."/>
            <person name="Dannebaum R.O."/>
            <person name="Kuo R.C."/>
            <person name="Labutti K."/>
            <person name="Haridas S."/>
            <person name="Kuo A."/>
            <person name="Salamov A."/>
            <person name="Ahrendt S.R."/>
            <person name="Lipzen A."/>
            <person name="Sullivan W."/>
            <person name="Andreopoulos W.B."/>
            <person name="Clum A."/>
            <person name="Lindquist E."/>
            <person name="Daum C."/>
            <person name="Ramamoorthy G.K."/>
            <person name="Gryganskyi A."/>
            <person name="Culley D."/>
            <person name="Magnuson J.K."/>
            <person name="James T.Y."/>
            <person name="O'Malley M.A."/>
            <person name="Stajich J.E."/>
            <person name="Spatafora J.W."/>
            <person name="Visel A."/>
            <person name="Grigoriev I.V."/>
        </authorList>
    </citation>
    <scope>NUCLEOTIDE SEQUENCE [LARGE SCALE GENOMIC DNA]</scope>
    <source>
        <strain evidence="3 4">NRRL 3116</strain>
    </source>
</reference>
<feature type="compositionally biased region" description="Low complexity" evidence="1">
    <location>
        <begin position="549"/>
        <end position="578"/>
    </location>
</feature>
<feature type="compositionally biased region" description="Low complexity" evidence="1">
    <location>
        <begin position="129"/>
        <end position="161"/>
    </location>
</feature>
<feature type="compositionally biased region" description="Polar residues" evidence="1">
    <location>
        <begin position="579"/>
        <end position="600"/>
    </location>
</feature>
<evidence type="ECO:0000256" key="1">
    <source>
        <dbReference type="SAM" id="MobiDB-lite"/>
    </source>
</evidence>
<evidence type="ECO:0000313" key="3">
    <source>
        <dbReference type="EMBL" id="ORZ26728.1"/>
    </source>
</evidence>
<keyword evidence="2" id="KW-0472">Membrane</keyword>
<feature type="region of interest" description="Disordered" evidence="1">
    <location>
        <begin position="201"/>
        <end position="223"/>
    </location>
</feature>
<feature type="region of interest" description="Disordered" evidence="1">
    <location>
        <begin position="401"/>
        <end position="437"/>
    </location>
</feature>
<feature type="transmembrane region" description="Helical" evidence="2">
    <location>
        <begin position="233"/>
        <end position="257"/>
    </location>
</feature>
<protein>
    <submittedName>
        <fullName evidence="3">Uncharacterized protein</fullName>
    </submittedName>
</protein>
<sequence>MLLACASVVSVPGNIPPLHRFFCIFTRLYMTITMPQLNSSIETKPPSIDPCATSFVSQRSHVSHRRLYLNHLSCACINGVRCQCRGKSTVVAKVSKSRRRSNKSCLTFLTTVAGFIAVAASAQSAEAAPAPGDVVSTTPPSQSTPTATQAPPAAGSPATASNPVSSIPIQTATTTSPILGITITMATTTTRTFVDNIITVDRPPSSTNTSASQGLVPTGSPNGVAKDDKNGGLMLIVSLAVVFGVLAGMGMVICCLLHRRSAKRRQHLFGKGPSPHSVLVSAGKNKAGAKDQEGSGPTIDEGSSQEMAEHHRNTHLSRIDSTVSLGQRTLGLATRQDSRNLSSTQAYSQYTGPNGEVALSGGQIDMMYGLGNSQYDGYYSTSNISQQLVYPNAFAGAPDYNSNDQLLLPHPPSLHPSAPSSLNSSRRSSQSPALQLQSEISQIPSPPFGATIVGNGVAPIDQRGFIADASLEKESVNLRRMSTQGAYSCRSRSPLASSSGDLLERPHADGPTHPQSANIIIPPSITTRPRSFMTSNTMFAAGTGSGQNQTQGPQPISSQQPQQYYQQQQQYPQVGYYTGSQNNYNYNPTGPYQQQHSSPYMGQAQYRPQELDVSEPELKSDVEADDQQRRTQTGSSP</sequence>